<keyword evidence="1" id="KW-0472">Membrane</keyword>
<keyword evidence="3" id="KW-1185">Reference proteome</keyword>
<proteinExistence type="predicted"/>
<organism evidence="2 3">
    <name type="scientific">Flavobacterium subsaxonicum WB 4.1-42 = DSM 21790</name>
    <dbReference type="NCBI Taxonomy" id="1121898"/>
    <lineage>
        <taxon>Bacteria</taxon>
        <taxon>Pseudomonadati</taxon>
        <taxon>Bacteroidota</taxon>
        <taxon>Flavobacteriia</taxon>
        <taxon>Flavobacteriales</taxon>
        <taxon>Flavobacteriaceae</taxon>
        <taxon>Flavobacterium</taxon>
    </lineage>
</organism>
<sequence length="112" mass="13855">MIVITSKYLIPQGYTAIALYPFIIVRDARLANNAVLLNHERIHLRQQLEMLIIPFYIWYIVEYYIRLLKYRNGRLAYRNISFEREAYTNETDFTYLKRRPFWRFLNYLHQKD</sequence>
<reference evidence="2 3" key="1">
    <citation type="submission" date="2013-09" db="EMBL/GenBank/DDBJ databases">
        <authorList>
            <person name="Zeng Z."/>
            <person name="Chen C."/>
        </authorList>
    </citation>
    <scope>NUCLEOTIDE SEQUENCE [LARGE SCALE GENOMIC DNA]</scope>
    <source>
        <strain evidence="2 3">WB 4.1-42</strain>
    </source>
</reference>
<keyword evidence="1" id="KW-1133">Transmembrane helix</keyword>
<dbReference type="RefSeq" id="WP_026990459.1">
    <property type="nucleotide sequence ID" value="NZ_AUGP01000017.1"/>
</dbReference>
<dbReference type="OrthoDB" id="1027344at2"/>
<evidence type="ECO:0000313" key="3">
    <source>
        <dbReference type="Proteomes" id="UP000030111"/>
    </source>
</evidence>
<gene>
    <name evidence="2" type="ORF">Q766_04855</name>
</gene>
<feature type="transmembrane region" description="Helical" evidence="1">
    <location>
        <begin position="48"/>
        <end position="65"/>
    </location>
</feature>
<dbReference type="AlphaFoldDB" id="A0A0A2MNM2"/>
<dbReference type="EMBL" id="JRLY01000002">
    <property type="protein sequence ID" value="KGO94257.1"/>
    <property type="molecule type" value="Genomic_DNA"/>
</dbReference>
<keyword evidence="1" id="KW-0812">Transmembrane</keyword>
<dbReference type="Proteomes" id="UP000030111">
    <property type="component" value="Unassembled WGS sequence"/>
</dbReference>
<comment type="caution">
    <text evidence="2">The sequence shown here is derived from an EMBL/GenBank/DDBJ whole genome shotgun (WGS) entry which is preliminary data.</text>
</comment>
<dbReference type="eggNOG" id="ENOG5032RMQ">
    <property type="taxonomic scope" value="Bacteria"/>
</dbReference>
<name>A0A0A2MNM2_9FLAO</name>
<protein>
    <submittedName>
        <fullName evidence="2">Membrane protein</fullName>
    </submittedName>
</protein>
<evidence type="ECO:0000256" key="1">
    <source>
        <dbReference type="SAM" id="Phobius"/>
    </source>
</evidence>
<accession>A0A0A2MNM2</accession>
<evidence type="ECO:0000313" key="2">
    <source>
        <dbReference type="EMBL" id="KGO94257.1"/>
    </source>
</evidence>
<dbReference type="STRING" id="1121898.GCA_000422725_01591"/>